<keyword evidence="2" id="KW-1185">Reference proteome</keyword>
<sequence>MKYHNRKTIVNGHTFDSKKEANRYSELLLLERAGAIHDLRTQVKYVLIPSQRSKETGKVIERECSYKADFVYTEGGETVVEDVKGYRTKEYIIKRKLMLHVHGIRIREI</sequence>
<name>A0A6N7XIA3_9FIRM</name>
<dbReference type="AlphaFoldDB" id="A0A6N7XIA3"/>
<dbReference type="RefSeq" id="WP_154554228.1">
    <property type="nucleotide sequence ID" value="NZ_VUNA01000007.1"/>
</dbReference>
<accession>A0A6N7XIA3</accession>
<comment type="caution">
    <text evidence="1">The sequence shown here is derived from an EMBL/GenBank/DDBJ whole genome shotgun (WGS) entry which is preliminary data.</text>
</comment>
<dbReference type="Proteomes" id="UP000469424">
    <property type="component" value="Unassembled WGS sequence"/>
</dbReference>
<organism evidence="1 2">
    <name type="scientific">Mogibacterium kristiansenii</name>
    <dbReference type="NCBI Taxonomy" id="2606708"/>
    <lineage>
        <taxon>Bacteria</taxon>
        <taxon>Bacillati</taxon>
        <taxon>Bacillota</taxon>
        <taxon>Clostridia</taxon>
        <taxon>Peptostreptococcales</taxon>
        <taxon>Anaerovoracaceae</taxon>
        <taxon>Mogibacterium</taxon>
    </lineage>
</organism>
<protein>
    <submittedName>
        <fullName evidence="1">DUF1064 domain-containing protein</fullName>
    </submittedName>
</protein>
<dbReference type="EMBL" id="VUNA01000007">
    <property type="protein sequence ID" value="MST70664.1"/>
    <property type="molecule type" value="Genomic_DNA"/>
</dbReference>
<evidence type="ECO:0000313" key="1">
    <source>
        <dbReference type="EMBL" id="MST70664.1"/>
    </source>
</evidence>
<dbReference type="Pfam" id="PF06356">
    <property type="entry name" value="DUF1064"/>
    <property type="match status" value="1"/>
</dbReference>
<dbReference type="InterPro" id="IPR009414">
    <property type="entry name" value="DUF1064"/>
</dbReference>
<evidence type="ECO:0000313" key="2">
    <source>
        <dbReference type="Proteomes" id="UP000469424"/>
    </source>
</evidence>
<proteinExistence type="predicted"/>
<gene>
    <name evidence="1" type="ORF">FYJ65_04790</name>
</gene>
<reference evidence="1 2" key="1">
    <citation type="submission" date="2019-08" db="EMBL/GenBank/DDBJ databases">
        <title>In-depth cultivation of the pig gut microbiome towards novel bacterial diversity and tailored functional studies.</title>
        <authorList>
            <person name="Wylensek D."/>
            <person name="Hitch T.C.A."/>
            <person name="Clavel T."/>
        </authorList>
    </citation>
    <scope>NUCLEOTIDE SEQUENCE [LARGE SCALE GENOMIC DNA]</scope>
    <source>
        <strain evidence="1 2">WCA-MUC-591-APC-4B</strain>
    </source>
</reference>